<dbReference type="Pfam" id="PF02566">
    <property type="entry name" value="OsmC"/>
    <property type="match status" value="1"/>
</dbReference>
<reference evidence="1" key="1">
    <citation type="submission" date="2020-03" db="EMBL/GenBank/DDBJ databases">
        <title>Draft sequencing of Paenibacilllus sp. S3N08.</title>
        <authorList>
            <person name="Kim D.-U."/>
        </authorList>
    </citation>
    <scope>NUCLEOTIDE SEQUENCE</scope>
    <source>
        <strain evidence="1">S3N08</strain>
    </source>
</reference>
<dbReference type="Gene3D" id="3.30.300.20">
    <property type="match status" value="1"/>
</dbReference>
<gene>
    <name evidence="1" type="ORF">G9U52_20410</name>
</gene>
<dbReference type="InterPro" id="IPR003718">
    <property type="entry name" value="OsmC/Ohr_fam"/>
</dbReference>
<name>A0ABX0J9E4_9BACL</name>
<dbReference type="RefSeq" id="WP_166152475.1">
    <property type="nucleotide sequence ID" value="NZ_JAAOIW010000007.1"/>
</dbReference>
<evidence type="ECO:0000313" key="1">
    <source>
        <dbReference type="EMBL" id="NHN32208.1"/>
    </source>
</evidence>
<dbReference type="InterPro" id="IPR015946">
    <property type="entry name" value="KH_dom-like_a/b"/>
</dbReference>
<sequence length="131" mass="14403">MTTIKLVQGQNEIYNEAGLQIIGSVAPNQSGLSPRELLEAALGLCVSISLQKVLARDEIEYDTSSIHVEVSAVKAEDGTNRFENFNVRVKLPPTLDPTYKKKLLTVIERACTISNTLKNEAIVETIEIEGF</sequence>
<dbReference type="Proteomes" id="UP001165962">
    <property type="component" value="Unassembled WGS sequence"/>
</dbReference>
<proteinExistence type="predicted"/>
<comment type="caution">
    <text evidence="1">The sequence shown here is derived from an EMBL/GenBank/DDBJ whole genome shotgun (WGS) entry which is preliminary data.</text>
</comment>
<dbReference type="InterPro" id="IPR036102">
    <property type="entry name" value="OsmC/Ohrsf"/>
</dbReference>
<organism evidence="1 2">
    <name type="scientific">Paenibacillus agricola</name>
    <dbReference type="NCBI Taxonomy" id="2716264"/>
    <lineage>
        <taxon>Bacteria</taxon>
        <taxon>Bacillati</taxon>
        <taxon>Bacillota</taxon>
        <taxon>Bacilli</taxon>
        <taxon>Bacillales</taxon>
        <taxon>Paenibacillaceae</taxon>
        <taxon>Paenibacillus</taxon>
    </lineage>
</organism>
<keyword evidence="2" id="KW-1185">Reference proteome</keyword>
<accession>A0ABX0J9E4</accession>
<dbReference type="SUPFAM" id="SSF82784">
    <property type="entry name" value="OsmC-like"/>
    <property type="match status" value="1"/>
</dbReference>
<dbReference type="EMBL" id="JAAOIW010000007">
    <property type="protein sequence ID" value="NHN32208.1"/>
    <property type="molecule type" value="Genomic_DNA"/>
</dbReference>
<protein>
    <submittedName>
        <fullName evidence="1">OsmC family protein</fullName>
    </submittedName>
</protein>
<evidence type="ECO:0000313" key="2">
    <source>
        <dbReference type="Proteomes" id="UP001165962"/>
    </source>
</evidence>